<name>A0A183BML0_GLOPA</name>
<sequence>MEQYLCLGLIEDEEWLDVMTLTLTPMTPITAFLSAVMTDDVDAVTGIFRHFGVTMTLTLTPMTPITAFLSAVMTDDVDAVTGISKKFRVTDDGDLGAGDVQP</sequence>
<reference evidence="2" key="2">
    <citation type="submission" date="2016-06" db="UniProtKB">
        <authorList>
            <consortium name="WormBaseParasite"/>
        </authorList>
    </citation>
    <scope>IDENTIFICATION</scope>
</reference>
<dbReference type="Proteomes" id="UP000050741">
    <property type="component" value="Unassembled WGS sequence"/>
</dbReference>
<protein>
    <submittedName>
        <fullName evidence="2">SERPIN domain-containing protein</fullName>
    </submittedName>
</protein>
<organism evidence="1 2">
    <name type="scientific">Globodera pallida</name>
    <name type="common">Potato cyst nematode worm</name>
    <name type="synonym">Heterodera pallida</name>
    <dbReference type="NCBI Taxonomy" id="36090"/>
    <lineage>
        <taxon>Eukaryota</taxon>
        <taxon>Metazoa</taxon>
        <taxon>Ecdysozoa</taxon>
        <taxon>Nematoda</taxon>
        <taxon>Chromadorea</taxon>
        <taxon>Rhabditida</taxon>
        <taxon>Tylenchina</taxon>
        <taxon>Tylenchomorpha</taxon>
        <taxon>Tylenchoidea</taxon>
        <taxon>Heteroderidae</taxon>
        <taxon>Heteroderinae</taxon>
        <taxon>Globodera</taxon>
    </lineage>
</organism>
<keyword evidence="1" id="KW-1185">Reference proteome</keyword>
<dbReference type="AlphaFoldDB" id="A0A183BML0"/>
<dbReference type="WBParaSite" id="GPLIN_000184500">
    <property type="protein sequence ID" value="GPLIN_000184500"/>
    <property type="gene ID" value="GPLIN_000184500"/>
</dbReference>
<reference evidence="1" key="1">
    <citation type="submission" date="2014-05" db="EMBL/GenBank/DDBJ databases">
        <title>The genome and life-stage specific transcriptomes of Globodera pallida elucidate key aspects of plant parasitism by a cyst nematode.</title>
        <authorList>
            <person name="Cotton J.A."/>
            <person name="Lilley C.J."/>
            <person name="Jones L.M."/>
            <person name="Kikuchi T."/>
            <person name="Reid A.J."/>
            <person name="Thorpe P."/>
            <person name="Tsai I.J."/>
            <person name="Beasley H."/>
            <person name="Blok V."/>
            <person name="Cock P.J.A."/>
            <person name="Van den Akker S.E."/>
            <person name="Holroyd N."/>
            <person name="Hunt M."/>
            <person name="Mantelin S."/>
            <person name="Naghra H."/>
            <person name="Pain A."/>
            <person name="Palomares-Rius J.E."/>
            <person name="Zarowiecki M."/>
            <person name="Berriman M."/>
            <person name="Jones J.T."/>
            <person name="Urwin P.E."/>
        </authorList>
    </citation>
    <scope>NUCLEOTIDE SEQUENCE [LARGE SCALE GENOMIC DNA]</scope>
    <source>
        <strain evidence="1">Lindley</strain>
    </source>
</reference>
<proteinExistence type="predicted"/>
<evidence type="ECO:0000313" key="2">
    <source>
        <dbReference type="WBParaSite" id="GPLIN_000184500"/>
    </source>
</evidence>
<accession>A0A183BML0</accession>
<evidence type="ECO:0000313" key="1">
    <source>
        <dbReference type="Proteomes" id="UP000050741"/>
    </source>
</evidence>